<feature type="transmembrane region" description="Helical" evidence="4">
    <location>
        <begin position="192"/>
        <end position="215"/>
    </location>
</feature>
<dbReference type="STRING" id="105785.A0A2J7QH93"/>
<keyword evidence="1 3" id="KW-0863">Zinc-finger</keyword>
<dbReference type="SMART" id="SM00184">
    <property type="entry name" value="RING"/>
    <property type="match status" value="1"/>
</dbReference>
<dbReference type="Pfam" id="PF13639">
    <property type="entry name" value="zf-RING_2"/>
    <property type="match status" value="1"/>
</dbReference>
<dbReference type="AlphaFoldDB" id="A0A2J7QH93"/>
<keyword evidence="2" id="KW-0862">Zinc</keyword>
<sequence length="394" mass="44677">MFPGIMHPIFVFQAIYSDLILWLMMVGNPHRYRAALQQLENRHATAGCLLALLFLIPLAARLYSMVTLLLLVLVYVTLVVPMATGFYTAGSLFARIRNVAVVTWDTENIYHSARNALAFIVCMHRLYMRLDSIHTTTNQVLFFLLAEKVLCPDQRLVCLYCLLFYTVLAYLQRSLHTRHWSQLLHENSTTDFIKLTTAFIIVRLGKGMAMSMVLLTFTLQFNHLEPTYSYVALTLVYFILSQYKGTAGEETFIVSAVRNLGFQVLEGFEEFWVPLVIYSSTVALSATLVLAAIWQLNYWILCIIVGYANVCACGLQVLDKYWSPLAAQRAVIAPFPLATLQQMTERGDTACPVCLDDMHLFAARITPCSHIFHGQCLRKCIIQFGQCPLCKQPL</sequence>
<evidence type="ECO:0000256" key="4">
    <source>
        <dbReference type="SAM" id="Phobius"/>
    </source>
</evidence>
<dbReference type="GO" id="GO:0008270">
    <property type="term" value="F:zinc ion binding"/>
    <property type="evidence" value="ECO:0007669"/>
    <property type="project" value="UniProtKB-KW"/>
</dbReference>
<comment type="caution">
    <text evidence="6">The sequence shown here is derived from an EMBL/GenBank/DDBJ whole genome shotgun (WGS) entry which is preliminary data.</text>
</comment>
<feature type="transmembrane region" description="Helical" evidence="4">
    <location>
        <begin position="298"/>
        <end position="318"/>
    </location>
</feature>
<feature type="transmembrane region" description="Helical" evidence="4">
    <location>
        <begin position="69"/>
        <end position="89"/>
    </location>
</feature>
<reference evidence="6 7" key="1">
    <citation type="submission" date="2017-12" db="EMBL/GenBank/DDBJ databases">
        <title>Hemimetabolous genomes reveal molecular basis of termite eusociality.</title>
        <authorList>
            <person name="Harrison M.C."/>
            <person name="Jongepier E."/>
            <person name="Robertson H.M."/>
            <person name="Arning N."/>
            <person name="Bitard-Feildel T."/>
            <person name="Chao H."/>
            <person name="Childers C.P."/>
            <person name="Dinh H."/>
            <person name="Doddapaneni H."/>
            <person name="Dugan S."/>
            <person name="Gowin J."/>
            <person name="Greiner C."/>
            <person name="Han Y."/>
            <person name="Hu H."/>
            <person name="Hughes D.S.T."/>
            <person name="Huylmans A.-K."/>
            <person name="Kemena C."/>
            <person name="Kremer L.P.M."/>
            <person name="Lee S.L."/>
            <person name="Lopez-Ezquerra A."/>
            <person name="Mallet L."/>
            <person name="Monroy-Kuhn J.M."/>
            <person name="Moser A."/>
            <person name="Murali S.C."/>
            <person name="Muzny D.M."/>
            <person name="Otani S."/>
            <person name="Piulachs M.-D."/>
            <person name="Poelchau M."/>
            <person name="Qu J."/>
            <person name="Schaub F."/>
            <person name="Wada-Katsumata A."/>
            <person name="Worley K.C."/>
            <person name="Xie Q."/>
            <person name="Ylla G."/>
            <person name="Poulsen M."/>
            <person name="Gibbs R.A."/>
            <person name="Schal C."/>
            <person name="Richards S."/>
            <person name="Belles X."/>
            <person name="Korb J."/>
            <person name="Bornberg-Bauer E."/>
        </authorList>
    </citation>
    <scope>NUCLEOTIDE SEQUENCE [LARGE SCALE GENOMIC DNA]</scope>
    <source>
        <tissue evidence="6">Whole body</tissue>
    </source>
</reference>
<dbReference type="InterPro" id="IPR001841">
    <property type="entry name" value="Znf_RING"/>
</dbReference>
<keyword evidence="1 3" id="KW-0479">Metal-binding</keyword>
<evidence type="ECO:0000313" key="7">
    <source>
        <dbReference type="Proteomes" id="UP000235965"/>
    </source>
</evidence>
<feature type="transmembrane region" description="Helical" evidence="4">
    <location>
        <begin position="44"/>
        <end position="63"/>
    </location>
</feature>
<gene>
    <name evidence="6" type="ORF">B7P43_G16443</name>
</gene>
<evidence type="ECO:0000313" key="6">
    <source>
        <dbReference type="EMBL" id="PNF27954.1"/>
    </source>
</evidence>
<keyword evidence="4" id="KW-1133">Transmembrane helix</keyword>
<feature type="transmembrane region" description="Helical" evidence="4">
    <location>
        <begin position="6"/>
        <end position="24"/>
    </location>
</feature>
<protein>
    <recommendedName>
        <fullName evidence="5">RING-type domain-containing protein</fullName>
    </recommendedName>
</protein>
<dbReference type="Gene3D" id="3.30.40.10">
    <property type="entry name" value="Zinc/RING finger domain, C3HC4 (zinc finger)"/>
    <property type="match status" value="1"/>
</dbReference>
<dbReference type="OrthoDB" id="4752984at2759"/>
<dbReference type="InterPro" id="IPR013083">
    <property type="entry name" value="Znf_RING/FYVE/PHD"/>
</dbReference>
<keyword evidence="4" id="KW-0472">Membrane</keyword>
<accession>A0A2J7QH93</accession>
<proteinExistence type="predicted"/>
<evidence type="ECO:0000256" key="2">
    <source>
        <dbReference type="ARBA" id="ARBA00022833"/>
    </source>
</evidence>
<feature type="domain" description="RING-type" evidence="5">
    <location>
        <begin position="351"/>
        <end position="391"/>
    </location>
</feature>
<keyword evidence="4" id="KW-0812">Transmembrane</keyword>
<evidence type="ECO:0000256" key="3">
    <source>
        <dbReference type="PROSITE-ProRule" id="PRU00175"/>
    </source>
</evidence>
<organism evidence="6 7">
    <name type="scientific">Cryptotermes secundus</name>
    <dbReference type="NCBI Taxonomy" id="105785"/>
    <lineage>
        <taxon>Eukaryota</taxon>
        <taxon>Metazoa</taxon>
        <taxon>Ecdysozoa</taxon>
        <taxon>Arthropoda</taxon>
        <taxon>Hexapoda</taxon>
        <taxon>Insecta</taxon>
        <taxon>Pterygota</taxon>
        <taxon>Neoptera</taxon>
        <taxon>Polyneoptera</taxon>
        <taxon>Dictyoptera</taxon>
        <taxon>Blattodea</taxon>
        <taxon>Blattoidea</taxon>
        <taxon>Termitoidae</taxon>
        <taxon>Kalotermitidae</taxon>
        <taxon>Cryptotermitinae</taxon>
        <taxon>Cryptotermes</taxon>
    </lineage>
</organism>
<dbReference type="EMBL" id="NEVH01013984">
    <property type="protein sequence ID" value="PNF27954.1"/>
    <property type="molecule type" value="Genomic_DNA"/>
</dbReference>
<dbReference type="Proteomes" id="UP000235965">
    <property type="component" value="Unassembled WGS sequence"/>
</dbReference>
<dbReference type="InParanoid" id="A0A2J7QH93"/>
<keyword evidence="7" id="KW-1185">Reference proteome</keyword>
<name>A0A2J7QH93_9NEOP</name>
<evidence type="ECO:0000256" key="1">
    <source>
        <dbReference type="ARBA" id="ARBA00022771"/>
    </source>
</evidence>
<dbReference type="PROSITE" id="PS50089">
    <property type="entry name" value="ZF_RING_2"/>
    <property type="match status" value="1"/>
</dbReference>
<evidence type="ECO:0000259" key="5">
    <source>
        <dbReference type="PROSITE" id="PS50089"/>
    </source>
</evidence>
<feature type="transmembrane region" description="Helical" evidence="4">
    <location>
        <begin position="271"/>
        <end position="291"/>
    </location>
</feature>
<dbReference type="SUPFAM" id="SSF57850">
    <property type="entry name" value="RING/U-box"/>
    <property type="match status" value="1"/>
</dbReference>